<keyword evidence="3 7" id="KW-0507">mRNA processing</keyword>
<keyword evidence="6 7" id="KW-0539">Nucleus</keyword>
<evidence type="ECO:0000256" key="8">
    <source>
        <dbReference type="SAM" id="MobiDB-lite"/>
    </source>
</evidence>
<keyword evidence="9" id="KW-0472">Membrane</keyword>
<dbReference type="EMBL" id="JBJJXI010000023">
    <property type="protein sequence ID" value="KAL3404655.1"/>
    <property type="molecule type" value="Genomic_DNA"/>
</dbReference>
<dbReference type="InterPro" id="IPR005037">
    <property type="entry name" value="PRP38"/>
</dbReference>
<proteinExistence type="inferred from homology"/>
<evidence type="ECO:0000256" key="1">
    <source>
        <dbReference type="ARBA" id="ARBA00004123"/>
    </source>
</evidence>
<evidence type="ECO:0000256" key="4">
    <source>
        <dbReference type="ARBA" id="ARBA00022728"/>
    </source>
</evidence>
<keyword evidence="9" id="KW-1133">Transmembrane helix</keyword>
<feature type="compositionally biased region" description="Basic and acidic residues" evidence="8">
    <location>
        <begin position="520"/>
        <end position="530"/>
    </location>
</feature>
<evidence type="ECO:0000256" key="5">
    <source>
        <dbReference type="ARBA" id="ARBA00023187"/>
    </source>
</evidence>
<evidence type="ECO:0000313" key="11">
    <source>
        <dbReference type="Proteomes" id="UP001627154"/>
    </source>
</evidence>
<keyword evidence="11" id="KW-1185">Reference proteome</keyword>
<comment type="function">
    <text evidence="7">Required for pre-mRNA splicing.</text>
</comment>
<name>A0ABD2XH77_9HYME</name>
<dbReference type="GO" id="GO:0005681">
    <property type="term" value="C:spliceosomal complex"/>
    <property type="evidence" value="ECO:0007669"/>
    <property type="project" value="UniProtKB-KW"/>
</dbReference>
<dbReference type="AlphaFoldDB" id="A0ABD2XH77"/>
<evidence type="ECO:0000256" key="6">
    <source>
        <dbReference type="ARBA" id="ARBA00023242"/>
    </source>
</evidence>
<protein>
    <recommendedName>
        <fullName evidence="7">Pre-mRNA-splicing factor 38</fullName>
    </recommendedName>
</protein>
<feature type="region of interest" description="Disordered" evidence="8">
    <location>
        <begin position="153"/>
        <end position="177"/>
    </location>
</feature>
<evidence type="ECO:0000256" key="2">
    <source>
        <dbReference type="ARBA" id="ARBA00006164"/>
    </source>
</evidence>
<reference evidence="10 11" key="1">
    <citation type="journal article" date="2024" name="bioRxiv">
        <title>A reference genome for Trichogramma kaykai: A tiny desert-dwelling parasitoid wasp with competing sex-ratio distorters.</title>
        <authorList>
            <person name="Culotta J."/>
            <person name="Lindsey A.R."/>
        </authorList>
    </citation>
    <scope>NUCLEOTIDE SEQUENCE [LARGE SCALE GENOMIC DNA]</scope>
    <source>
        <strain evidence="10 11">KSX58</strain>
    </source>
</reference>
<comment type="similarity">
    <text evidence="2 7">Belongs to the PRP38 family.</text>
</comment>
<feature type="compositionally biased region" description="Basic and acidic residues" evidence="8">
    <location>
        <begin position="399"/>
        <end position="409"/>
    </location>
</feature>
<feature type="compositionally biased region" description="Low complexity" evidence="8">
    <location>
        <begin position="377"/>
        <end position="386"/>
    </location>
</feature>
<dbReference type="PANTHER" id="PTHR23142">
    <property type="entry name" value="PRE-MRNA-SPLICING FACTOR 38A-RELATED"/>
    <property type="match status" value="1"/>
</dbReference>
<keyword evidence="9" id="KW-0812">Transmembrane</keyword>
<organism evidence="10 11">
    <name type="scientific">Trichogramma kaykai</name>
    <dbReference type="NCBI Taxonomy" id="54128"/>
    <lineage>
        <taxon>Eukaryota</taxon>
        <taxon>Metazoa</taxon>
        <taxon>Ecdysozoa</taxon>
        <taxon>Arthropoda</taxon>
        <taxon>Hexapoda</taxon>
        <taxon>Insecta</taxon>
        <taxon>Pterygota</taxon>
        <taxon>Neoptera</taxon>
        <taxon>Endopterygota</taxon>
        <taxon>Hymenoptera</taxon>
        <taxon>Apocrita</taxon>
        <taxon>Proctotrupomorpha</taxon>
        <taxon>Chalcidoidea</taxon>
        <taxon>Trichogrammatidae</taxon>
        <taxon>Trichogramma</taxon>
    </lineage>
</organism>
<feature type="compositionally biased region" description="Basic and acidic residues" evidence="8">
    <location>
        <begin position="442"/>
        <end position="501"/>
    </location>
</feature>
<accession>A0ABD2XH77</accession>
<feature type="transmembrane region" description="Helical" evidence="9">
    <location>
        <begin position="101"/>
        <end position="122"/>
    </location>
</feature>
<comment type="subcellular location">
    <subcellularLocation>
        <location evidence="1 7">Nucleus</location>
    </subcellularLocation>
</comment>
<feature type="compositionally biased region" description="Basic and acidic residues" evidence="8">
    <location>
        <begin position="163"/>
        <end position="175"/>
    </location>
</feature>
<gene>
    <name evidence="10" type="ORF">TKK_002707</name>
</gene>
<evidence type="ECO:0000256" key="3">
    <source>
        <dbReference type="ARBA" id="ARBA00022664"/>
    </source>
</evidence>
<evidence type="ECO:0000313" key="10">
    <source>
        <dbReference type="EMBL" id="KAL3404655.1"/>
    </source>
</evidence>
<evidence type="ECO:0000256" key="9">
    <source>
        <dbReference type="SAM" id="Phobius"/>
    </source>
</evidence>
<keyword evidence="4 7" id="KW-0747">Spliceosome</keyword>
<sequence length="530" mass="62140">MGIGKNRAMISRSQLNEKNLFDEFVDCQAIVPRNSLKKPSLLMNYDQSNGPVSKGRKNHANWIKINVEKILKKMDLKNIASWTKLRMTFAPIPFIPVSEYFILNFFVGFICILVATVVAMFVCKVCKLQNCQSIQKSKHFATFYSTWRTRTVSSPWNNSSGNEEDRKPGPKEGKKSNILPLWGNERTMNLNPLILTNIQSSHYFKVNLYDLKTYHEVIDEIYYKVAHLEPWEKGSRKTAGQTGMCGGRLLQVRGVGAGGIVSTAYCLLYKLFTLRLTRKQLNGLINHPDSPYIRALGFMYIRYTQPPADLFSWYDDYLEDEEELDVKAGGGQTMKMGEVLKQFLTKLEWFSTLFPRIPVPIQKELEQRLAEKFPYNSSSSRNSKPSITLNNQSKYGGYNRKEEPRHVPDDEVQWGEAGRASHWRARSDESRRDRSPRRKKEKSRESDRDRGKDRERDRDRDRHRGRSFSRERSRRSRDMRSRSRDKSYRDRSRERSKERHRDKDRHRIRRSSPVDYAADLAREKERQRRA</sequence>
<feature type="region of interest" description="Disordered" evidence="8">
    <location>
        <begin position="373"/>
        <end position="530"/>
    </location>
</feature>
<evidence type="ECO:0000256" key="7">
    <source>
        <dbReference type="RuleBase" id="RU367025"/>
    </source>
</evidence>
<dbReference type="Pfam" id="PF03371">
    <property type="entry name" value="PRP38"/>
    <property type="match status" value="1"/>
</dbReference>
<dbReference type="GO" id="GO:0000398">
    <property type="term" value="P:mRNA splicing, via spliceosome"/>
    <property type="evidence" value="ECO:0007669"/>
    <property type="project" value="UniProtKB-UniRule"/>
</dbReference>
<comment type="caution">
    <text evidence="10">The sequence shown here is derived from an EMBL/GenBank/DDBJ whole genome shotgun (WGS) entry which is preliminary data.</text>
</comment>
<dbReference type="Proteomes" id="UP001627154">
    <property type="component" value="Unassembled WGS sequence"/>
</dbReference>
<keyword evidence="5 7" id="KW-0508">mRNA splicing</keyword>